<accession>A0A918T938</accession>
<gene>
    <name evidence="1" type="ORF">GCM10010305_41270</name>
</gene>
<sequence>MPVVNTAVGDRRAEHVFVNEGLFISTDLQRVSAMKIGTSTRAEIDAAVRSTIRHLSHLLTLQWDGKDETSALLDRAAQQLELSRRPHAGSQTFYAFNWLKVSATLGCRLAGLRKTGPAVPPGTCPLTVEPQWIKVGDYIETQAGLFRAVSNMATPRLGTKLLHFHAGRPITVSHPTTVHRPVERMIISDSYGPPPYAPTR</sequence>
<reference evidence="1" key="2">
    <citation type="submission" date="2020-09" db="EMBL/GenBank/DDBJ databases">
        <authorList>
            <person name="Sun Q."/>
            <person name="Ohkuma M."/>
        </authorList>
    </citation>
    <scope>NUCLEOTIDE SEQUENCE</scope>
    <source>
        <strain evidence="1">JCM 4518</strain>
    </source>
</reference>
<comment type="caution">
    <text evidence="1">The sequence shown here is derived from an EMBL/GenBank/DDBJ whole genome shotgun (WGS) entry which is preliminary data.</text>
</comment>
<evidence type="ECO:0000313" key="2">
    <source>
        <dbReference type="Proteomes" id="UP000644020"/>
    </source>
</evidence>
<evidence type="ECO:0000313" key="1">
    <source>
        <dbReference type="EMBL" id="GHA93268.1"/>
    </source>
</evidence>
<dbReference type="AlphaFoldDB" id="A0A918T938"/>
<dbReference type="Proteomes" id="UP000644020">
    <property type="component" value="Unassembled WGS sequence"/>
</dbReference>
<protein>
    <submittedName>
        <fullName evidence="1">Uncharacterized protein</fullName>
    </submittedName>
</protein>
<dbReference type="EMBL" id="BMUL01000010">
    <property type="protein sequence ID" value="GHA93268.1"/>
    <property type="molecule type" value="Genomic_DNA"/>
</dbReference>
<keyword evidence="2" id="KW-1185">Reference proteome</keyword>
<organism evidence="1 2">
    <name type="scientific">Streptomyces termitum</name>
    <dbReference type="NCBI Taxonomy" id="67368"/>
    <lineage>
        <taxon>Bacteria</taxon>
        <taxon>Bacillati</taxon>
        <taxon>Actinomycetota</taxon>
        <taxon>Actinomycetes</taxon>
        <taxon>Kitasatosporales</taxon>
        <taxon>Streptomycetaceae</taxon>
        <taxon>Streptomyces</taxon>
    </lineage>
</organism>
<name>A0A918T938_9ACTN</name>
<proteinExistence type="predicted"/>
<reference evidence="1" key="1">
    <citation type="journal article" date="2014" name="Int. J. Syst. Evol. Microbiol.">
        <title>Complete genome sequence of Corynebacterium casei LMG S-19264T (=DSM 44701T), isolated from a smear-ripened cheese.</title>
        <authorList>
            <consortium name="US DOE Joint Genome Institute (JGI-PGF)"/>
            <person name="Walter F."/>
            <person name="Albersmeier A."/>
            <person name="Kalinowski J."/>
            <person name="Ruckert C."/>
        </authorList>
    </citation>
    <scope>NUCLEOTIDE SEQUENCE</scope>
    <source>
        <strain evidence="1">JCM 4518</strain>
    </source>
</reference>